<accession>A0ABY6ULT5</accession>
<dbReference type="PANTHER" id="PTHR24189:SF50">
    <property type="entry name" value="ANKYRIN REPEAT AND SOCS BOX PROTEIN 2"/>
    <property type="match status" value="1"/>
</dbReference>
<gene>
    <name evidence="4" type="ORF">CLO192961_LOCUS294584</name>
</gene>
<dbReference type="InterPro" id="IPR050745">
    <property type="entry name" value="Multifunctional_regulatory"/>
</dbReference>
<dbReference type="Pfam" id="PF12796">
    <property type="entry name" value="Ank_2"/>
    <property type="match status" value="1"/>
</dbReference>
<evidence type="ECO:0000313" key="5">
    <source>
        <dbReference type="Proteomes" id="UP000766486"/>
    </source>
</evidence>
<dbReference type="Proteomes" id="UP000766486">
    <property type="component" value="Unassembled WGS sequence"/>
</dbReference>
<feature type="repeat" description="ANK" evidence="3">
    <location>
        <begin position="429"/>
        <end position="468"/>
    </location>
</feature>
<reference evidence="4 5" key="1">
    <citation type="submission" date="2019-06" db="EMBL/GenBank/DDBJ databases">
        <authorList>
            <person name="Broberg M."/>
        </authorList>
    </citation>
    <scope>NUCLEOTIDE SEQUENCE [LARGE SCALE GENOMIC DNA]</scope>
</reference>
<organism evidence="4 5">
    <name type="scientific">Bionectria ochroleuca</name>
    <name type="common">Gliocladium roseum</name>
    <dbReference type="NCBI Taxonomy" id="29856"/>
    <lineage>
        <taxon>Eukaryota</taxon>
        <taxon>Fungi</taxon>
        <taxon>Dikarya</taxon>
        <taxon>Ascomycota</taxon>
        <taxon>Pezizomycotina</taxon>
        <taxon>Sordariomycetes</taxon>
        <taxon>Hypocreomycetidae</taxon>
        <taxon>Hypocreales</taxon>
        <taxon>Bionectriaceae</taxon>
        <taxon>Clonostachys</taxon>
    </lineage>
</organism>
<dbReference type="PANTHER" id="PTHR24189">
    <property type="entry name" value="MYOTROPHIN"/>
    <property type="match status" value="1"/>
</dbReference>
<name>A0ABY6ULT5_BIOOC</name>
<dbReference type="SUPFAM" id="SSF48403">
    <property type="entry name" value="Ankyrin repeat"/>
    <property type="match status" value="3"/>
</dbReference>
<feature type="repeat" description="ANK" evidence="3">
    <location>
        <begin position="348"/>
        <end position="380"/>
    </location>
</feature>
<dbReference type="InterPro" id="IPR002110">
    <property type="entry name" value="Ankyrin_rpt"/>
</dbReference>
<keyword evidence="5" id="KW-1185">Reference proteome</keyword>
<keyword evidence="1" id="KW-0677">Repeat</keyword>
<evidence type="ECO:0000256" key="2">
    <source>
        <dbReference type="ARBA" id="ARBA00023043"/>
    </source>
</evidence>
<evidence type="ECO:0000256" key="1">
    <source>
        <dbReference type="ARBA" id="ARBA00022737"/>
    </source>
</evidence>
<proteinExistence type="predicted"/>
<keyword evidence="2 3" id="KW-0040">ANK repeat</keyword>
<dbReference type="PROSITE" id="PS50088">
    <property type="entry name" value="ANK_REPEAT"/>
    <property type="match status" value="4"/>
</dbReference>
<feature type="repeat" description="ANK" evidence="3">
    <location>
        <begin position="48"/>
        <end position="80"/>
    </location>
</feature>
<dbReference type="PRINTS" id="PR01415">
    <property type="entry name" value="ANKYRIN"/>
</dbReference>
<evidence type="ECO:0000256" key="3">
    <source>
        <dbReference type="PROSITE-ProRule" id="PRU00023"/>
    </source>
</evidence>
<dbReference type="PROSITE" id="PS50297">
    <property type="entry name" value="ANK_REP_REGION"/>
    <property type="match status" value="2"/>
</dbReference>
<feature type="repeat" description="ANK" evidence="3">
    <location>
        <begin position="504"/>
        <end position="536"/>
    </location>
</feature>
<dbReference type="SMART" id="SM00248">
    <property type="entry name" value="ANK"/>
    <property type="match status" value="8"/>
</dbReference>
<dbReference type="InterPro" id="IPR036770">
    <property type="entry name" value="Ankyrin_rpt-contain_sf"/>
</dbReference>
<dbReference type="Gene3D" id="1.25.40.20">
    <property type="entry name" value="Ankyrin repeat-containing domain"/>
    <property type="match status" value="4"/>
</dbReference>
<dbReference type="EMBL" id="CABFNS010000824">
    <property type="protein sequence ID" value="VUC30783.1"/>
    <property type="molecule type" value="Genomic_DNA"/>
</dbReference>
<sequence>MDDSDDFDDFDGPREDIHSRIRDNKVPELRQILRSATVDDINHNYRRWGTPPLHTAILCDNEPAVDLLLEAGAELVLDASPDDAMTTLATAARRGTSAIVERVWQRVPLESRTANRYTEDSCLGIAALYGQTHIVDLLLNLWDDWPQQLKQGALLAATRKWRANVVDLLLDRVDFPPEVILSALHIAVDFKGMLAEDERYGVEYDGTDFLNQQRLIKALVKAGADPSLTMKSARIQTAPVLWTDLVGGLSALLETGADPNIQDNDGKTALHYLGAAVHIKSQSRANGINEKGIRLLLEKGASFCRRDNEGNTPLHSAAYGSNLFIFRLYLSGMDPTEQNSISTLVNNHGETLLHCAAAGGKTDIMEYLISHGSDVNQVSANGWTPLLCSLAPTKESAIYGAGLKLSWVAIRAARVLLSHGANSLVSTEEGYTPLHCLAMYLDSDEAGGAAALTEELVSRGADIEARAPMLIWNRTLRGVDLDCWGWRTKQNLERFAPNTAVVSYGLPLLHWAAHHGAVGLAKVILAHGANTKCVDSNGMYPATSVIKSEKMKFYPEVSKKFVELLNAAGNG</sequence>
<comment type="caution">
    <text evidence="4">The sequence shown here is derived from an EMBL/GenBank/DDBJ whole genome shotgun (WGS) entry which is preliminary data.</text>
</comment>
<evidence type="ECO:0000313" key="4">
    <source>
        <dbReference type="EMBL" id="VUC30783.1"/>
    </source>
</evidence>
<protein>
    <submittedName>
        <fullName evidence="4">Uncharacterized protein</fullName>
    </submittedName>
</protein>
<dbReference type="Pfam" id="PF00023">
    <property type="entry name" value="Ank"/>
    <property type="match status" value="2"/>
</dbReference>